<evidence type="ECO:0000256" key="2">
    <source>
        <dbReference type="SAM" id="SignalP"/>
    </source>
</evidence>
<dbReference type="InterPro" id="IPR038696">
    <property type="entry name" value="IalB_sf"/>
</dbReference>
<feature type="chain" id="PRO_5037138520" description="Invasion protein" evidence="2">
    <location>
        <begin position="40"/>
        <end position="241"/>
    </location>
</feature>
<dbReference type="PROSITE" id="PS51257">
    <property type="entry name" value="PROKAR_LIPOPROTEIN"/>
    <property type="match status" value="1"/>
</dbReference>
<dbReference type="InterPro" id="IPR010642">
    <property type="entry name" value="Invasion_prot_B"/>
</dbReference>
<dbReference type="Pfam" id="PF06776">
    <property type="entry name" value="IalB"/>
    <property type="match status" value="1"/>
</dbReference>
<protein>
    <recommendedName>
        <fullName evidence="5">Invasion protein</fullName>
    </recommendedName>
</protein>
<reference evidence="3" key="1">
    <citation type="journal article" date="2014" name="Int. J. Syst. Evol. Microbiol.">
        <title>Complete genome sequence of Corynebacterium casei LMG S-19264T (=DSM 44701T), isolated from a smear-ripened cheese.</title>
        <authorList>
            <consortium name="US DOE Joint Genome Institute (JGI-PGF)"/>
            <person name="Walter F."/>
            <person name="Albersmeier A."/>
            <person name="Kalinowski J."/>
            <person name="Ruckert C."/>
        </authorList>
    </citation>
    <scope>NUCLEOTIDE SEQUENCE</scope>
    <source>
        <strain evidence="3">CGMCC 1.12919</strain>
    </source>
</reference>
<feature type="compositionally biased region" description="Pro residues" evidence="1">
    <location>
        <begin position="67"/>
        <end position="76"/>
    </location>
</feature>
<evidence type="ECO:0000313" key="3">
    <source>
        <dbReference type="EMBL" id="GGC69853.1"/>
    </source>
</evidence>
<organism evidence="3 4">
    <name type="scientific">Chelatococcus reniformis</name>
    <dbReference type="NCBI Taxonomy" id="1494448"/>
    <lineage>
        <taxon>Bacteria</taxon>
        <taxon>Pseudomonadati</taxon>
        <taxon>Pseudomonadota</taxon>
        <taxon>Alphaproteobacteria</taxon>
        <taxon>Hyphomicrobiales</taxon>
        <taxon>Chelatococcaceae</taxon>
        <taxon>Chelatococcus</taxon>
    </lineage>
</organism>
<accession>A0A916XFM8</accession>
<proteinExistence type="predicted"/>
<dbReference type="Gene3D" id="2.60.40.1880">
    <property type="entry name" value="Invasion associated locus B (IalB) protein"/>
    <property type="match status" value="1"/>
</dbReference>
<gene>
    <name evidence="3" type="ORF">GCM10010994_30510</name>
</gene>
<feature type="compositionally biased region" description="Low complexity" evidence="1">
    <location>
        <begin position="35"/>
        <end position="51"/>
    </location>
</feature>
<name>A0A916XFM8_9HYPH</name>
<evidence type="ECO:0008006" key="5">
    <source>
        <dbReference type="Google" id="ProtNLM"/>
    </source>
</evidence>
<dbReference type="Proteomes" id="UP000637002">
    <property type="component" value="Unassembled WGS sequence"/>
</dbReference>
<keyword evidence="2" id="KW-0732">Signal</keyword>
<feature type="signal peptide" evidence="2">
    <location>
        <begin position="1"/>
        <end position="39"/>
    </location>
</feature>
<evidence type="ECO:0000256" key="1">
    <source>
        <dbReference type="SAM" id="MobiDB-lite"/>
    </source>
</evidence>
<dbReference type="RefSeq" id="WP_188610035.1">
    <property type="nucleotide sequence ID" value="NZ_BMGG01000005.1"/>
</dbReference>
<sequence>MTTIRSKASPPPLRSRFTVLAIVTTALACVPIGTPPALAQTAPQPAQSAPASPAPAKPAPAKSAPAKPAPAKPAAPQPASAQPASAAATATLPRGASVISETYGDWTIECRVVQGRKACTLSQAQGDPNTGRRVFAIEFLPTRDGQTPGTILVPFGVNLEPGIKLKLDETDLGRGAIYSTCISTGCLVPISFPTVATDAMKKSKTLVVIATRPGQTEPVTFSAPLQGFGEALTRMTELWTS</sequence>
<feature type="compositionally biased region" description="Low complexity" evidence="1">
    <location>
        <begin position="77"/>
        <end position="88"/>
    </location>
</feature>
<feature type="region of interest" description="Disordered" evidence="1">
    <location>
        <begin position="34"/>
        <end position="88"/>
    </location>
</feature>
<evidence type="ECO:0000313" key="4">
    <source>
        <dbReference type="Proteomes" id="UP000637002"/>
    </source>
</evidence>
<keyword evidence="4" id="KW-1185">Reference proteome</keyword>
<comment type="caution">
    <text evidence="3">The sequence shown here is derived from an EMBL/GenBank/DDBJ whole genome shotgun (WGS) entry which is preliminary data.</text>
</comment>
<reference evidence="3" key="2">
    <citation type="submission" date="2020-09" db="EMBL/GenBank/DDBJ databases">
        <authorList>
            <person name="Sun Q."/>
            <person name="Zhou Y."/>
        </authorList>
    </citation>
    <scope>NUCLEOTIDE SEQUENCE</scope>
    <source>
        <strain evidence="3">CGMCC 1.12919</strain>
    </source>
</reference>
<dbReference type="AlphaFoldDB" id="A0A916XFM8"/>
<dbReference type="EMBL" id="BMGG01000005">
    <property type="protein sequence ID" value="GGC69853.1"/>
    <property type="molecule type" value="Genomic_DNA"/>
</dbReference>